<reference evidence="1 2" key="1">
    <citation type="submission" date="2016-08" db="EMBL/GenBank/DDBJ databases">
        <authorList>
            <person name="Seilhamer J.J."/>
        </authorList>
    </citation>
    <scope>NUCLEOTIDE SEQUENCE [LARGE SCALE GENOMIC DNA]</scope>
    <source>
        <strain evidence="1 2">NML150140-1</strain>
    </source>
</reference>
<accession>A0A1E3UAC8</accession>
<organism evidence="1 2">
    <name type="scientific">Eisenbergiella tayi</name>
    <dbReference type="NCBI Taxonomy" id="1432052"/>
    <lineage>
        <taxon>Bacteria</taxon>
        <taxon>Bacillati</taxon>
        <taxon>Bacillota</taxon>
        <taxon>Clostridia</taxon>
        <taxon>Lachnospirales</taxon>
        <taxon>Lachnospiraceae</taxon>
        <taxon>Eisenbergiella</taxon>
    </lineage>
</organism>
<sequence>MQKSELQIAWEQAYSIENMAAHEAEGRPVEYIGSEAFGHRIYDFYRDDTGDYWYQVRILLTTGELVTERDAIFGQKKKRSGKRF</sequence>
<dbReference type="EMBL" id="MEHA01000027">
    <property type="protein sequence ID" value="ODR45376.1"/>
    <property type="molecule type" value="Genomic_DNA"/>
</dbReference>
<dbReference type="RefSeq" id="WP_069432122.1">
    <property type="nucleotide sequence ID" value="NZ_MEHA01000027.1"/>
</dbReference>
<dbReference type="AlphaFoldDB" id="A0A1E3UAC8"/>
<comment type="caution">
    <text evidence="1">The sequence shown here is derived from an EMBL/GenBank/DDBJ whole genome shotgun (WGS) entry which is preliminary data.</text>
</comment>
<gene>
    <name evidence="1" type="ORF">BEI59_26920</name>
</gene>
<evidence type="ECO:0000313" key="2">
    <source>
        <dbReference type="Proteomes" id="UP000094271"/>
    </source>
</evidence>
<dbReference type="Proteomes" id="UP000094271">
    <property type="component" value="Unassembled WGS sequence"/>
</dbReference>
<proteinExistence type="predicted"/>
<protein>
    <submittedName>
        <fullName evidence="1">Uncharacterized protein</fullName>
    </submittedName>
</protein>
<dbReference type="OrthoDB" id="2062350at2"/>
<evidence type="ECO:0000313" key="1">
    <source>
        <dbReference type="EMBL" id="ODR45376.1"/>
    </source>
</evidence>
<name>A0A1E3UAC8_9FIRM</name>